<dbReference type="GO" id="GO:0044718">
    <property type="term" value="P:siderophore transmembrane transport"/>
    <property type="evidence" value="ECO:0007669"/>
    <property type="project" value="TreeGrafter"/>
</dbReference>
<keyword evidence="12" id="KW-0675">Receptor</keyword>
<comment type="similarity">
    <text evidence="9">Belongs to the TonB-dependent receptor family.</text>
</comment>
<dbReference type="InterPro" id="IPR037066">
    <property type="entry name" value="Plug_dom_sf"/>
</dbReference>
<dbReference type="RefSeq" id="WP_306374766.1">
    <property type="nucleotide sequence ID" value="NZ_JASAYK010000008.1"/>
</dbReference>
<dbReference type="PROSITE" id="PS01156">
    <property type="entry name" value="TONB_DEPENDENT_REC_2"/>
    <property type="match status" value="1"/>
</dbReference>
<keyword evidence="7 9" id="KW-0472">Membrane</keyword>
<dbReference type="Pfam" id="PF07715">
    <property type="entry name" value="Plug"/>
    <property type="match status" value="1"/>
</dbReference>
<dbReference type="InterPro" id="IPR012910">
    <property type="entry name" value="Plug_dom"/>
</dbReference>
<evidence type="ECO:0000259" key="11">
    <source>
        <dbReference type="Pfam" id="PF07715"/>
    </source>
</evidence>
<keyword evidence="5" id="KW-0732">Signal</keyword>
<feature type="short sequence motif" description="TonB C-terminal box" evidence="10">
    <location>
        <begin position="685"/>
        <end position="702"/>
    </location>
</feature>
<dbReference type="PANTHER" id="PTHR30069">
    <property type="entry name" value="TONB-DEPENDENT OUTER MEMBRANE RECEPTOR"/>
    <property type="match status" value="1"/>
</dbReference>
<keyword evidence="3 9" id="KW-1134">Transmembrane beta strand</keyword>
<evidence type="ECO:0000256" key="4">
    <source>
        <dbReference type="ARBA" id="ARBA00022692"/>
    </source>
</evidence>
<dbReference type="Gene3D" id="2.40.170.20">
    <property type="entry name" value="TonB-dependent receptor, beta-barrel domain"/>
    <property type="match status" value="1"/>
</dbReference>
<dbReference type="GO" id="GO:0015344">
    <property type="term" value="F:siderophore uptake transmembrane transporter activity"/>
    <property type="evidence" value="ECO:0007669"/>
    <property type="project" value="TreeGrafter"/>
</dbReference>
<evidence type="ECO:0000256" key="2">
    <source>
        <dbReference type="ARBA" id="ARBA00022448"/>
    </source>
</evidence>
<keyword evidence="2 9" id="KW-0813">Transport</keyword>
<dbReference type="SUPFAM" id="SSF56935">
    <property type="entry name" value="Porins"/>
    <property type="match status" value="1"/>
</dbReference>
<dbReference type="EMBL" id="JASAYQ010000016">
    <property type="protein sequence ID" value="MDP8173480.1"/>
    <property type="molecule type" value="Genomic_DNA"/>
</dbReference>
<accession>A0AAJ6NB11</accession>
<evidence type="ECO:0000256" key="5">
    <source>
        <dbReference type="ARBA" id="ARBA00022729"/>
    </source>
</evidence>
<dbReference type="InterPro" id="IPR039426">
    <property type="entry name" value="TonB-dep_rcpt-like"/>
</dbReference>
<dbReference type="PROSITE" id="PS52016">
    <property type="entry name" value="TONB_DEPENDENT_REC_3"/>
    <property type="match status" value="1"/>
</dbReference>
<comment type="subcellular location">
    <subcellularLocation>
        <location evidence="1 9">Cell outer membrane</location>
        <topology evidence="1 9">Multi-pass membrane protein</topology>
    </subcellularLocation>
</comment>
<evidence type="ECO:0000256" key="8">
    <source>
        <dbReference type="ARBA" id="ARBA00023237"/>
    </source>
</evidence>
<name>A0AAJ6NB11_9PAST</name>
<dbReference type="InterPro" id="IPR036942">
    <property type="entry name" value="Beta-barrel_TonB_sf"/>
</dbReference>
<dbReference type="GO" id="GO:0009279">
    <property type="term" value="C:cell outer membrane"/>
    <property type="evidence" value="ECO:0007669"/>
    <property type="project" value="UniProtKB-SubCell"/>
</dbReference>
<dbReference type="InterPro" id="IPR010917">
    <property type="entry name" value="TonB_rcpt_CS"/>
</dbReference>
<evidence type="ECO:0000313" key="12">
    <source>
        <dbReference type="EMBL" id="MDP8173480.1"/>
    </source>
</evidence>
<feature type="domain" description="TonB-dependent receptor plug" evidence="11">
    <location>
        <begin position="58"/>
        <end position="162"/>
    </location>
</feature>
<organism evidence="12 13">
    <name type="scientific">Phocoenobacter skyensis</name>
    <dbReference type="NCBI Taxonomy" id="97481"/>
    <lineage>
        <taxon>Bacteria</taxon>
        <taxon>Pseudomonadati</taxon>
        <taxon>Pseudomonadota</taxon>
        <taxon>Gammaproteobacteria</taxon>
        <taxon>Pasteurellales</taxon>
        <taxon>Pasteurellaceae</taxon>
        <taxon>Phocoenobacter</taxon>
    </lineage>
</organism>
<keyword evidence="8 9" id="KW-0998">Cell outer membrane</keyword>
<evidence type="ECO:0000256" key="10">
    <source>
        <dbReference type="PROSITE-ProRule" id="PRU10144"/>
    </source>
</evidence>
<keyword evidence="4 9" id="KW-0812">Transmembrane</keyword>
<evidence type="ECO:0000313" key="13">
    <source>
        <dbReference type="Proteomes" id="UP001236239"/>
    </source>
</evidence>
<proteinExistence type="inferred from homology"/>
<keyword evidence="6" id="KW-0798">TonB box</keyword>
<reference evidence="12" key="1">
    <citation type="journal article" date="2023" name="Front. Microbiol.">
        <title>Phylogeography and host specificity of Pasteurellaceae pathogenic to sea-farmed fish in the north-east Atlantic.</title>
        <authorList>
            <person name="Gulla S."/>
            <person name="Colquhoun D.J."/>
            <person name="Olsen A.B."/>
            <person name="Spilsberg B."/>
            <person name="Lagesen K."/>
            <person name="Aakesson C.P."/>
            <person name="Strom S."/>
            <person name="Manji F."/>
            <person name="Birkbeck T.H."/>
            <person name="Nilsen H.K."/>
        </authorList>
    </citation>
    <scope>NUCLEOTIDE SEQUENCE</scope>
    <source>
        <strain evidence="12">TW16_20</strain>
    </source>
</reference>
<evidence type="ECO:0000256" key="3">
    <source>
        <dbReference type="ARBA" id="ARBA00022452"/>
    </source>
</evidence>
<comment type="caution">
    <text evidence="12">The sequence shown here is derived from an EMBL/GenBank/DDBJ whole genome shotgun (WGS) entry which is preliminary data.</text>
</comment>
<dbReference type="AlphaFoldDB" id="A0AAJ6NB11"/>
<gene>
    <name evidence="12" type="ORF">QJU93_08955</name>
</gene>
<evidence type="ECO:0000256" key="9">
    <source>
        <dbReference type="PROSITE-ProRule" id="PRU01360"/>
    </source>
</evidence>
<sequence length="702" mass="80308">MRYSNISIGIVSIVFSSNIFALQTENSTILNVDKTPSTELGTIYVHPEYLEIEHLRNTKEIIVISKEQIQEKGHRTISDILAEVPSVSVGATGHGQIDIRGQGADQASRNIQVIVDGVPITALTNHPNQLNYDVIPVEQIERIEIIPGGGSVLYGSGASGGIVNITSSVKSIDNPVYSLSGESNSKGYRLNVNLGTRLNDNLAATFNASKLNRDLHFVDTFRHSEYYSGGLSWDINDTQNLTVRASHLSEDSLYLENISYDKVKKYGTNYRPKIKNGKRAYLYGDRRQDHISVTYRYNTVNNISVISDAFYQKGFYVGVKELDKTVYTNAFGIRNKVKWHYMNGGELLIGIDGTVQKSQLEYYSYKKPKIFNYDKRVFAGYIANQLKWGNWETSQGIRRELTKWGFEKARYQYSIKENQIFNDTKNLWNTAFDLSLAYHYSDSGRVYARYERGYTVPDGIQVTDIVSSMNKDKKKIYHYRGTKAEPEKFNMYEIGLKDSFKFTTVNLVGWYSQTNNQMSRLIYRGNYETINALKTKRWGMDLSMIQQFGNLTLEESYSYLKGRTDYASDEIRKYIASKRYKGKTSNFLRSGLQKVPRHKVALRATYDFTDNLSASVRYTYQSKYENTMYQEDQEGKGNDQVKSFEIVDLSMKYQPRDWIQVYGGITNVFDKKYFNYSSGTGFSPTIVPGAERGYFLGLKAVF</sequence>
<dbReference type="CDD" id="cd01347">
    <property type="entry name" value="ligand_gated_channel"/>
    <property type="match status" value="1"/>
</dbReference>
<dbReference type="Proteomes" id="UP001236239">
    <property type="component" value="Unassembled WGS sequence"/>
</dbReference>
<protein>
    <submittedName>
        <fullName evidence="12">TonB-dependent receptor</fullName>
    </submittedName>
</protein>
<dbReference type="Gene3D" id="2.170.130.10">
    <property type="entry name" value="TonB-dependent receptor, plug domain"/>
    <property type="match status" value="1"/>
</dbReference>
<dbReference type="PANTHER" id="PTHR30069:SF27">
    <property type="entry name" value="BLL4766 PROTEIN"/>
    <property type="match status" value="1"/>
</dbReference>
<evidence type="ECO:0000256" key="1">
    <source>
        <dbReference type="ARBA" id="ARBA00004571"/>
    </source>
</evidence>
<evidence type="ECO:0000256" key="7">
    <source>
        <dbReference type="ARBA" id="ARBA00023136"/>
    </source>
</evidence>
<evidence type="ECO:0000256" key="6">
    <source>
        <dbReference type="ARBA" id="ARBA00023077"/>
    </source>
</evidence>